<feature type="transmembrane region" description="Helical" evidence="2">
    <location>
        <begin position="119"/>
        <end position="142"/>
    </location>
</feature>
<gene>
    <name evidence="4" type="ORF">RDB_LOCUS178176</name>
    <name evidence="3" type="ORF">RDB_LOCUS56477</name>
</gene>
<proteinExistence type="predicted"/>
<evidence type="ECO:0000256" key="2">
    <source>
        <dbReference type="SAM" id="Phobius"/>
    </source>
</evidence>
<evidence type="ECO:0000256" key="1">
    <source>
        <dbReference type="SAM" id="MobiDB-lite"/>
    </source>
</evidence>
<organism evidence="4 5">
    <name type="scientific">Rhizoctonia solani</name>
    <dbReference type="NCBI Taxonomy" id="456999"/>
    <lineage>
        <taxon>Eukaryota</taxon>
        <taxon>Fungi</taxon>
        <taxon>Dikarya</taxon>
        <taxon>Basidiomycota</taxon>
        <taxon>Agaricomycotina</taxon>
        <taxon>Agaricomycetes</taxon>
        <taxon>Cantharellales</taxon>
        <taxon>Ceratobasidiaceae</taxon>
        <taxon>Rhizoctonia</taxon>
    </lineage>
</organism>
<dbReference type="AlphaFoldDB" id="A0A8H3DMZ8"/>
<dbReference type="EMBL" id="CAJMWY010004479">
    <property type="protein sequence ID" value="CAE6532998.1"/>
    <property type="molecule type" value="Genomic_DNA"/>
</dbReference>
<keyword evidence="2" id="KW-1133">Transmembrane helix</keyword>
<sequence>MPNAARIIYFTFQLFGFVTLPFLTLTFLFCPSVKRHPTMPNNTFLWTLSSLAGSLLLFTRQLDGPDPSRTLCQAQSAIVLAQPPGMSAAALTVVWKVREKVWSLTWSVRTNAVISKEPAWLSITLLGSPWVIWIGLSAIFAATQVNSRVYRSSFYCTSDNEILGVVSSVLAAVFLILCLIFQAWTVILVYRRFQKSKRLGRAEVGDVSVPFLARIIAFALFILVALALSFVAMISAFALEAPDIIIASIGTVIFLIFASQEDVLVAWRIMRPKLSESSRSGGQNSSNGQISDPQSVGHHRSPSTLALASHKNDHHELQPSPTKPRFESDVESEATATSSCQV</sequence>
<comment type="caution">
    <text evidence="4">The sequence shown here is derived from an EMBL/GenBank/DDBJ whole genome shotgun (WGS) entry which is preliminary data.</text>
</comment>
<evidence type="ECO:0000313" key="3">
    <source>
        <dbReference type="EMBL" id="CAE6444588.1"/>
    </source>
</evidence>
<feature type="transmembrane region" description="Helical" evidence="2">
    <location>
        <begin position="211"/>
        <end position="238"/>
    </location>
</feature>
<dbReference type="Proteomes" id="UP000663888">
    <property type="component" value="Unassembled WGS sequence"/>
</dbReference>
<name>A0A8H3DMZ8_9AGAM</name>
<feature type="transmembrane region" description="Helical" evidence="2">
    <location>
        <begin position="7"/>
        <end position="29"/>
    </location>
</feature>
<accession>A0A8H3DMZ8</accession>
<evidence type="ECO:0000313" key="4">
    <source>
        <dbReference type="EMBL" id="CAE6532998.1"/>
    </source>
</evidence>
<feature type="transmembrane region" description="Helical" evidence="2">
    <location>
        <begin position="244"/>
        <end position="267"/>
    </location>
</feature>
<reference evidence="4" key="1">
    <citation type="submission" date="2021-01" db="EMBL/GenBank/DDBJ databases">
        <authorList>
            <person name="Kaushik A."/>
        </authorList>
    </citation>
    <scope>NUCLEOTIDE SEQUENCE</scope>
    <source>
        <strain evidence="3">AG4-R118</strain>
        <strain evidence="4">AG4-RS23</strain>
    </source>
</reference>
<protein>
    <submittedName>
        <fullName evidence="4">Uncharacterized protein</fullName>
    </submittedName>
</protein>
<evidence type="ECO:0000313" key="5">
    <source>
        <dbReference type="Proteomes" id="UP000663861"/>
    </source>
</evidence>
<feature type="compositionally biased region" description="Low complexity" evidence="1">
    <location>
        <begin position="276"/>
        <end position="291"/>
    </location>
</feature>
<feature type="region of interest" description="Disordered" evidence="1">
    <location>
        <begin position="276"/>
        <end position="342"/>
    </location>
</feature>
<keyword evidence="2" id="KW-0812">Transmembrane</keyword>
<dbReference type="EMBL" id="CAJMWX010001020">
    <property type="protein sequence ID" value="CAE6444588.1"/>
    <property type="molecule type" value="Genomic_DNA"/>
</dbReference>
<dbReference type="Proteomes" id="UP000663861">
    <property type="component" value="Unassembled WGS sequence"/>
</dbReference>
<feature type="transmembrane region" description="Helical" evidence="2">
    <location>
        <begin position="162"/>
        <end position="190"/>
    </location>
</feature>
<keyword evidence="2" id="KW-0472">Membrane</keyword>